<dbReference type="Proteomes" id="UP000078240">
    <property type="component" value="Unassembled WGS sequence"/>
</dbReference>
<dbReference type="EMBL" id="LSBH01000007">
    <property type="protein sequence ID" value="OAQ76660.1"/>
    <property type="molecule type" value="Genomic_DNA"/>
</dbReference>
<accession>A0A179G264</accession>
<dbReference type="EC" id="5.3.4.1" evidence="3"/>
<evidence type="ECO:0000313" key="11">
    <source>
        <dbReference type="EMBL" id="OAQ71471.1"/>
    </source>
</evidence>
<evidence type="ECO:0000313" key="10">
    <source>
        <dbReference type="EMBL" id="KAK4094695.1"/>
    </source>
</evidence>
<keyword evidence="8" id="KW-0732">Signal</keyword>
<dbReference type="EMBL" id="LSBI01000020">
    <property type="protein sequence ID" value="OAQ71471.1"/>
    <property type="molecule type" value="Genomic_DNA"/>
</dbReference>
<dbReference type="Pfam" id="PF24541">
    <property type="entry name" value="Thioredox_PDIA6_C"/>
    <property type="match status" value="1"/>
</dbReference>
<evidence type="ECO:0000256" key="6">
    <source>
        <dbReference type="ARBA" id="ARBA00023284"/>
    </source>
</evidence>
<dbReference type="Proteomes" id="UP000078340">
    <property type="component" value="Unassembled WGS sequence"/>
</dbReference>
<dbReference type="AlphaFoldDB" id="A0A179G264"/>
<feature type="domain" description="Thioredoxin" evidence="9">
    <location>
        <begin position="7"/>
        <end position="144"/>
    </location>
</feature>
<feature type="region of interest" description="Disordered" evidence="7">
    <location>
        <begin position="243"/>
        <end position="326"/>
    </location>
</feature>
<dbReference type="Pfam" id="PF00085">
    <property type="entry name" value="Thioredoxin"/>
    <property type="match status" value="1"/>
</dbReference>
<feature type="compositionally biased region" description="Basic and acidic residues" evidence="7">
    <location>
        <begin position="255"/>
        <end position="301"/>
    </location>
</feature>
<dbReference type="Proteomes" id="UP001287286">
    <property type="component" value="Unassembled WGS sequence"/>
</dbReference>
<proteinExistence type="predicted"/>
<dbReference type="PRINTS" id="PR00421">
    <property type="entry name" value="THIOREDOXIN"/>
</dbReference>
<evidence type="ECO:0000256" key="7">
    <source>
        <dbReference type="SAM" id="MobiDB-lite"/>
    </source>
</evidence>
<dbReference type="GeneID" id="28893128"/>
<dbReference type="GO" id="GO:0005788">
    <property type="term" value="C:endoplasmic reticulum lumen"/>
    <property type="evidence" value="ECO:0007669"/>
    <property type="project" value="UniProtKB-SubCell"/>
</dbReference>
<dbReference type="Gene3D" id="3.40.30.10">
    <property type="entry name" value="Glutaredoxin"/>
    <property type="match status" value="2"/>
</dbReference>
<feature type="compositionally biased region" description="Low complexity" evidence="7">
    <location>
        <begin position="308"/>
        <end position="323"/>
    </location>
</feature>
<comment type="caution">
    <text evidence="11">The sequence shown here is derived from an EMBL/GenBank/DDBJ whole genome shotgun (WGS) entry which is preliminary data.</text>
</comment>
<evidence type="ECO:0000256" key="2">
    <source>
        <dbReference type="ARBA" id="ARBA00004319"/>
    </source>
</evidence>
<dbReference type="CDD" id="cd02981">
    <property type="entry name" value="PDI_b_family"/>
    <property type="match status" value="1"/>
</dbReference>
<dbReference type="InterPro" id="IPR013766">
    <property type="entry name" value="Thioredoxin_domain"/>
</dbReference>
<name>A0A179G264_PURLI</name>
<protein>
    <recommendedName>
        <fullName evidence="3">protein disulfide-isomerase</fullName>
        <ecNumber evidence="3">5.3.4.1</ecNumber>
    </recommendedName>
</protein>
<evidence type="ECO:0000256" key="3">
    <source>
        <dbReference type="ARBA" id="ARBA00012723"/>
    </source>
</evidence>
<evidence type="ECO:0000256" key="5">
    <source>
        <dbReference type="ARBA" id="ARBA00023235"/>
    </source>
</evidence>
<dbReference type="InterPro" id="IPR017937">
    <property type="entry name" value="Thioredoxin_CS"/>
</dbReference>
<evidence type="ECO:0000313" key="14">
    <source>
        <dbReference type="Proteomes" id="UP001287286"/>
    </source>
</evidence>
<dbReference type="CDD" id="cd03002">
    <property type="entry name" value="PDI_a_MPD1_like"/>
    <property type="match status" value="1"/>
</dbReference>
<feature type="region of interest" description="Disordered" evidence="7">
    <location>
        <begin position="457"/>
        <end position="497"/>
    </location>
</feature>
<organism evidence="11 13">
    <name type="scientific">Purpureocillium lilacinum</name>
    <name type="common">Paecilomyces lilacinus</name>
    <dbReference type="NCBI Taxonomy" id="33203"/>
    <lineage>
        <taxon>Eukaryota</taxon>
        <taxon>Fungi</taxon>
        <taxon>Dikarya</taxon>
        <taxon>Ascomycota</taxon>
        <taxon>Pezizomycotina</taxon>
        <taxon>Sordariomycetes</taxon>
        <taxon>Hypocreomycetidae</taxon>
        <taxon>Hypocreales</taxon>
        <taxon>Ophiocordycipitaceae</taxon>
        <taxon>Purpureocillium</taxon>
    </lineage>
</organism>
<feature type="chain" id="PRO_5008872639" description="protein disulfide-isomerase" evidence="8">
    <location>
        <begin position="24"/>
        <end position="497"/>
    </location>
</feature>
<evidence type="ECO:0000256" key="8">
    <source>
        <dbReference type="SAM" id="SignalP"/>
    </source>
</evidence>
<dbReference type="RefSeq" id="XP_018173312.1">
    <property type="nucleotide sequence ID" value="XM_018328079.1"/>
</dbReference>
<gene>
    <name evidence="10" type="ORF">Purlil1_1300</name>
    <name evidence="12" type="ORF">VFPBJ_09020</name>
    <name evidence="11" type="ORF">VFPFJ_11012</name>
</gene>
<dbReference type="PROSITE" id="PS00194">
    <property type="entry name" value="THIOREDOXIN_1"/>
    <property type="match status" value="1"/>
</dbReference>
<dbReference type="STRING" id="33203.A0A179G264"/>
<dbReference type="InterPro" id="IPR057305">
    <property type="entry name" value="Thioredox_PDIA6_C"/>
</dbReference>
<dbReference type="EMBL" id="JAWRVI010000003">
    <property type="protein sequence ID" value="KAK4094695.1"/>
    <property type="molecule type" value="Genomic_DNA"/>
</dbReference>
<dbReference type="PANTHER" id="PTHR45815">
    <property type="entry name" value="PROTEIN DISULFIDE-ISOMERASE A6"/>
    <property type="match status" value="1"/>
</dbReference>
<dbReference type="PROSITE" id="PS51352">
    <property type="entry name" value="THIOREDOXIN_2"/>
    <property type="match status" value="1"/>
</dbReference>
<sequence length="497" mass="53180">MPHPTTLAAALTAALAALPAAQAGMYTKNSPVLQVDALSYSKLIAKSNHTSIVEFYAPWCGHCQNLKPAYEKAARNLAGLAKVAAIDCDDDANKQLCGSMGVQGFPTLKIVRPSKKAGGRPIVEDYQGARTAGAITEAVASKINNHVIRVADKDLDGFLEGEGPKLLLFTEKGTTSALLRSVAIDYLDVVSVGQVRNKEKAAVDKFGIEKFPTLVLIPGAGKDPVTYDGELNKKDIAAFLSQVAQPNPDPAPGNGKDKAKDKSKSDKAKTDKPKSDKAKTDKKEKKEKKETKSKPEPSKEAEPEESPEASTATTTEGATATPDIVPIPTVTDANMLVEKCLLAKSHTCVLALVPSEASSNGDKAVASLSHLNTKYIHGHRHLFPFFAVPASVEGASALKGALELSGDVELVAVNARRGWWRRYEGDFGVESVESWIDMIRMGEGAKNKLPKEIIIDEVKAEKPASSSQTSETRTTDPEPEEETEAPEATHSIVHEEL</sequence>
<reference evidence="10 14" key="3">
    <citation type="journal article" date="2024" name="Microbiol. Resour. Announc.">
        <title>Genome annotations for the ascomycete fungi Trichoderma harzianum, Trichoderma aggressivum, and Purpureocillium lilacinum.</title>
        <authorList>
            <person name="Beijen E.P.W."/>
            <person name="Ohm R.A."/>
        </authorList>
    </citation>
    <scope>NUCLEOTIDE SEQUENCE [LARGE SCALE GENOMIC DNA]</scope>
    <source>
        <strain evidence="10 14">CBS 150709</strain>
    </source>
</reference>
<comment type="subcellular location">
    <subcellularLocation>
        <location evidence="2">Endoplasmic reticulum lumen</location>
    </subcellularLocation>
</comment>
<evidence type="ECO:0000259" key="9">
    <source>
        <dbReference type="PROSITE" id="PS51352"/>
    </source>
</evidence>
<dbReference type="GO" id="GO:0015035">
    <property type="term" value="F:protein-disulfide reductase activity"/>
    <property type="evidence" value="ECO:0007669"/>
    <property type="project" value="TreeGrafter"/>
</dbReference>
<keyword evidence="14" id="KW-1185">Reference proteome</keyword>
<evidence type="ECO:0000313" key="13">
    <source>
        <dbReference type="Proteomes" id="UP000078340"/>
    </source>
</evidence>
<dbReference type="SUPFAM" id="SSF52833">
    <property type="entry name" value="Thioredoxin-like"/>
    <property type="match status" value="2"/>
</dbReference>
<evidence type="ECO:0000313" key="12">
    <source>
        <dbReference type="EMBL" id="OAQ76660.1"/>
    </source>
</evidence>
<dbReference type="OMA" id="NHVKRAT"/>
<reference evidence="11 13" key="1">
    <citation type="submission" date="2016-02" db="EMBL/GenBank/DDBJ databases">
        <title>Biosynthesis of antibiotic leucinostatins and their inhibition on Phytophthora in bio-control Purpureocillium lilacinum.</title>
        <authorList>
            <person name="Wang G."/>
            <person name="Liu Z."/>
            <person name="Lin R."/>
            <person name="Li E."/>
            <person name="Mao Z."/>
            <person name="Ling J."/>
            <person name="Yin W."/>
            <person name="Xie B."/>
        </authorList>
    </citation>
    <scope>NUCLEOTIDE SEQUENCE [LARGE SCALE GENOMIC DNA]</scope>
    <source>
        <strain evidence="12">PLBJ-1</strain>
        <strain evidence="11">PLFJ-1</strain>
    </source>
</reference>
<dbReference type="GO" id="GO:0003756">
    <property type="term" value="F:protein disulfide isomerase activity"/>
    <property type="evidence" value="ECO:0007669"/>
    <property type="project" value="UniProtKB-EC"/>
</dbReference>
<keyword evidence="6" id="KW-0676">Redox-active center</keyword>
<dbReference type="InterPro" id="IPR036249">
    <property type="entry name" value="Thioredoxin-like_sf"/>
</dbReference>
<keyword evidence="4" id="KW-1015">Disulfide bond</keyword>
<evidence type="ECO:0000256" key="4">
    <source>
        <dbReference type="ARBA" id="ARBA00023157"/>
    </source>
</evidence>
<dbReference type="GO" id="GO:0034976">
    <property type="term" value="P:response to endoplasmic reticulum stress"/>
    <property type="evidence" value="ECO:0007669"/>
    <property type="project" value="TreeGrafter"/>
</dbReference>
<dbReference type="PANTHER" id="PTHR45815:SF3">
    <property type="entry name" value="PROTEIN DISULFIDE-ISOMERASE A6"/>
    <property type="match status" value="1"/>
</dbReference>
<evidence type="ECO:0000256" key="1">
    <source>
        <dbReference type="ARBA" id="ARBA00001182"/>
    </source>
</evidence>
<dbReference type="KEGG" id="plj:28893128"/>
<keyword evidence="5 11" id="KW-0413">Isomerase</keyword>
<reference evidence="10" key="2">
    <citation type="submission" date="2023-11" db="EMBL/GenBank/DDBJ databases">
        <authorList>
            <person name="Beijen E."/>
            <person name="Ohm R.A."/>
        </authorList>
    </citation>
    <scope>NUCLEOTIDE SEQUENCE</scope>
    <source>
        <strain evidence="10">CBS 150709</strain>
    </source>
</reference>
<comment type="catalytic activity">
    <reaction evidence="1">
        <text>Catalyzes the rearrangement of -S-S- bonds in proteins.</text>
        <dbReference type="EC" id="5.3.4.1"/>
    </reaction>
</comment>
<feature type="signal peptide" evidence="8">
    <location>
        <begin position="1"/>
        <end position="23"/>
    </location>
</feature>